<accession>A0A1G6KA13</accession>
<protein>
    <submittedName>
        <fullName evidence="6">Transposase, Mutator family</fullName>
    </submittedName>
</protein>
<keyword evidence="3" id="KW-0815">Transposition</keyword>
<keyword evidence="5" id="KW-0233">DNA recombination</keyword>
<dbReference type="GO" id="GO:0006313">
    <property type="term" value="P:DNA transposition"/>
    <property type="evidence" value="ECO:0007669"/>
    <property type="project" value="InterPro"/>
</dbReference>
<comment type="function">
    <text evidence="1">Required for the transposition of the insertion element.</text>
</comment>
<evidence type="ECO:0000313" key="6">
    <source>
        <dbReference type="EMBL" id="SDC27804.1"/>
    </source>
</evidence>
<dbReference type="AlphaFoldDB" id="A0A1G6KA13"/>
<proteinExistence type="inferred from homology"/>
<evidence type="ECO:0000313" key="7">
    <source>
        <dbReference type="Proteomes" id="UP000198925"/>
    </source>
</evidence>
<evidence type="ECO:0000256" key="3">
    <source>
        <dbReference type="ARBA" id="ARBA00022578"/>
    </source>
</evidence>
<evidence type="ECO:0000256" key="5">
    <source>
        <dbReference type="ARBA" id="ARBA00023172"/>
    </source>
</evidence>
<dbReference type="Proteomes" id="UP000198925">
    <property type="component" value="Unassembled WGS sequence"/>
</dbReference>
<keyword evidence="4" id="KW-0238">DNA-binding</keyword>
<dbReference type="Pfam" id="PF00872">
    <property type="entry name" value="Transposase_mut"/>
    <property type="match status" value="1"/>
</dbReference>
<sequence>MGELLEKGSDPTFLREMTGFAAYRLMKLYAEGARGAGHGGRSAWRVSQRNGCRERDWQTRVGMVELRVPKLRRGSYFPAFLEPRRLAEKALTAVERMRSTQEAYVQGIFVQGIFTRSADDLVRAMGMKASARAR</sequence>
<gene>
    <name evidence="6" type="ORF">SAMN04487779_1001441</name>
</gene>
<comment type="similarity">
    <text evidence="2">Belongs to the transposase mutator family.</text>
</comment>
<dbReference type="GO" id="GO:0004803">
    <property type="term" value="F:transposase activity"/>
    <property type="evidence" value="ECO:0007669"/>
    <property type="project" value="InterPro"/>
</dbReference>
<keyword evidence="7" id="KW-1185">Reference proteome</keyword>
<evidence type="ECO:0000256" key="1">
    <source>
        <dbReference type="ARBA" id="ARBA00002190"/>
    </source>
</evidence>
<evidence type="ECO:0000256" key="2">
    <source>
        <dbReference type="ARBA" id="ARBA00010961"/>
    </source>
</evidence>
<reference evidence="6 7" key="1">
    <citation type="submission" date="2016-10" db="EMBL/GenBank/DDBJ databases">
        <authorList>
            <person name="de Groot N.N."/>
        </authorList>
    </citation>
    <scope>NUCLEOTIDE SEQUENCE [LARGE SCALE GENOMIC DNA]</scope>
    <source>
        <strain evidence="6 7">CPCC 100156</strain>
    </source>
</reference>
<dbReference type="EMBL" id="FMZX01000001">
    <property type="protein sequence ID" value="SDC27804.1"/>
    <property type="molecule type" value="Genomic_DNA"/>
</dbReference>
<dbReference type="InterPro" id="IPR001207">
    <property type="entry name" value="Transposase_mutator"/>
</dbReference>
<evidence type="ECO:0000256" key="4">
    <source>
        <dbReference type="ARBA" id="ARBA00023125"/>
    </source>
</evidence>
<organism evidence="6 7">
    <name type="scientific">Belnapia rosea</name>
    <dbReference type="NCBI Taxonomy" id="938405"/>
    <lineage>
        <taxon>Bacteria</taxon>
        <taxon>Pseudomonadati</taxon>
        <taxon>Pseudomonadota</taxon>
        <taxon>Alphaproteobacteria</taxon>
        <taxon>Acetobacterales</taxon>
        <taxon>Roseomonadaceae</taxon>
        <taxon>Belnapia</taxon>
    </lineage>
</organism>
<dbReference type="GO" id="GO:0003677">
    <property type="term" value="F:DNA binding"/>
    <property type="evidence" value="ECO:0007669"/>
    <property type="project" value="UniProtKB-KW"/>
</dbReference>
<name>A0A1G6KA13_9PROT</name>